<feature type="compositionally biased region" description="Basic residues" evidence="2">
    <location>
        <begin position="620"/>
        <end position="635"/>
    </location>
</feature>
<feature type="compositionally biased region" description="Polar residues" evidence="2">
    <location>
        <begin position="363"/>
        <end position="373"/>
    </location>
</feature>
<feature type="compositionally biased region" description="Polar residues" evidence="2">
    <location>
        <begin position="386"/>
        <end position="395"/>
    </location>
</feature>
<organism evidence="3 4">
    <name type="scientific">Suillus placidus</name>
    <dbReference type="NCBI Taxonomy" id="48579"/>
    <lineage>
        <taxon>Eukaryota</taxon>
        <taxon>Fungi</taxon>
        <taxon>Dikarya</taxon>
        <taxon>Basidiomycota</taxon>
        <taxon>Agaricomycotina</taxon>
        <taxon>Agaricomycetes</taxon>
        <taxon>Agaricomycetidae</taxon>
        <taxon>Boletales</taxon>
        <taxon>Suillineae</taxon>
        <taxon>Suillaceae</taxon>
        <taxon>Suillus</taxon>
    </lineage>
</organism>
<name>A0A9P6ZIL5_9AGAM</name>
<dbReference type="OrthoDB" id="3216045at2759"/>
<feature type="compositionally biased region" description="Basic and acidic residues" evidence="2">
    <location>
        <begin position="747"/>
        <end position="767"/>
    </location>
</feature>
<dbReference type="Proteomes" id="UP000714275">
    <property type="component" value="Unassembled WGS sequence"/>
</dbReference>
<feature type="region of interest" description="Disordered" evidence="2">
    <location>
        <begin position="746"/>
        <end position="777"/>
    </location>
</feature>
<keyword evidence="1" id="KW-0175">Coiled coil</keyword>
<feature type="region of interest" description="Disordered" evidence="2">
    <location>
        <begin position="577"/>
        <end position="655"/>
    </location>
</feature>
<feature type="compositionally biased region" description="Polar residues" evidence="2">
    <location>
        <begin position="1023"/>
        <end position="1034"/>
    </location>
</feature>
<feature type="compositionally biased region" description="Low complexity" evidence="2">
    <location>
        <begin position="12"/>
        <end position="26"/>
    </location>
</feature>
<dbReference type="AlphaFoldDB" id="A0A9P6ZIL5"/>
<feature type="compositionally biased region" description="Basic residues" evidence="2">
    <location>
        <begin position="1000"/>
        <end position="1011"/>
    </location>
</feature>
<feature type="coiled-coil region" evidence="1">
    <location>
        <begin position="900"/>
        <end position="927"/>
    </location>
</feature>
<feature type="compositionally biased region" description="Basic and acidic residues" evidence="2">
    <location>
        <begin position="86"/>
        <end position="106"/>
    </location>
</feature>
<feature type="compositionally biased region" description="Pro residues" evidence="2">
    <location>
        <begin position="182"/>
        <end position="192"/>
    </location>
</feature>
<feature type="region of interest" description="Disordered" evidence="2">
    <location>
        <begin position="1"/>
        <end position="111"/>
    </location>
</feature>
<feature type="compositionally biased region" description="Low complexity" evidence="2">
    <location>
        <begin position="35"/>
        <end position="50"/>
    </location>
</feature>
<evidence type="ECO:0000313" key="4">
    <source>
        <dbReference type="Proteomes" id="UP000714275"/>
    </source>
</evidence>
<accession>A0A9P6ZIL5</accession>
<keyword evidence="4" id="KW-1185">Reference proteome</keyword>
<evidence type="ECO:0000256" key="2">
    <source>
        <dbReference type="SAM" id="MobiDB-lite"/>
    </source>
</evidence>
<feature type="region of interest" description="Disordered" evidence="2">
    <location>
        <begin position="176"/>
        <end position="231"/>
    </location>
</feature>
<feature type="region of interest" description="Disordered" evidence="2">
    <location>
        <begin position="999"/>
        <end position="1082"/>
    </location>
</feature>
<gene>
    <name evidence="3" type="ORF">EV702DRAFT_1271612</name>
</gene>
<reference evidence="3" key="1">
    <citation type="journal article" date="2020" name="New Phytol.">
        <title>Comparative genomics reveals dynamic genome evolution in host specialist ectomycorrhizal fungi.</title>
        <authorList>
            <person name="Lofgren L.A."/>
            <person name="Nguyen N.H."/>
            <person name="Vilgalys R."/>
            <person name="Ruytinx J."/>
            <person name="Liao H.L."/>
            <person name="Branco S."/>
            <person name="Kuo A."/>
            <person name="LaButti K."/>
            <person name="Lipzen A."/>
            <person name="Andreopoulos W."/>
            <person name="Pangilinan J."/>
            <person name="Riley R."/>
            <person name="Hundley H."/>
            <person name="Na H."/>
            <person name="Barry K."/>
            <person name="Grigoriev I.V."/>
            <person name="Stajich J.E."/>
            <person name="Kennedy P.G."/>
        </authorList>
    </citation>
    <scope>NUCLEOTIDE SEQUENCE</scope>
    <source>
        <strain evidence="3">DOB743</strain>
    </source>
</reference>
<sequence>MADLSPGLGMISTRTSRSSMSNNTNSLPIMRRTSESSAPSTPSTPSSIPSFRAIRNFLPFGNSKPASPAQPPTQAKHPFHFASLRRSSDRKPSISSVRDRQHDHDNPPVISISRLDDEEFGARKRSYDLVRAASASDSLLPSLSTASQSPDDELYAPVHLCPADLSTILEADNSGISKYIPSPSPSPSPSPTSPHTFFPSKVTFSPPPSHGTFPISNDRSASQTSCDHSPTTSNLDLSLSKLSAELHDALSPTTADGWSSAVVVEDADVVLQPSGTNHGFDSRDTISCLPQTSDPDATFDFSALDPDLAELLSPHRALSKDMGESATDKSVLDGFSSAPYRAAASTIPQTPGPRLHSAPLAERSTTPVSSGCSSVEPLSREPITPLSPSIRSSAVPQPDARSLVSLGPRPPRGVVRSPEPTQLPISRPYLNMRRPPSHLPRLMRSVTSASPSIAANTTGISVETVTRMQRHQPLSPLSAGQVTADTIMRSSSDTTGLRVSSDTCVPRPLIDVSLTPRSSSDTGTRYARAGSAEQNQHPKLQRHVSSCPDVNIVPSGGAPPSVPYIMTALVPTSTAPFSLDASPSTTLTTSPSATTTSANPRTPTSSPPPTTSTPHDPTHLRRRHHPHLFISRKRSLSVDEPSSLSAHVERPGSSASNCLNGARRFGLGGKNGVGERVGRVKLTSGENRLVSSPLTRSTHTPGPPTMEWLGPRTVKAFAAAGLFDGEREEAGARFERERAGSVNVNRFEQDREGASSVLSRHDRDREGATSVMSRLDRDRETSLGRYDRDRDYSTINRYASLRDYAPSRAAFSEAASTSSFATRSACTAGNAGAGWSPSPTFSSIARTAFSGSTAPTSVSSGVGSGVSAGAGAGVGNAMGANVRTLQEKHYLETSALLNALADSQEACRRLREENGILRERLRVLEAIANQDRDDVGLGRGVGLGVHSRDEEDGSDKTHRCDQDFDHLPRKYLASLRVSPAHQSRTLTPVPRRPHLERSHSHLLQHGKHHTVSSKASFDFTFGRTPSPSRSTQFRPTSPQQKQPQPTSSLFVQPPPSPQKRQLQRQRRASTSSSLFPAPPPEMSMLMLEDVGLSNVVSESPPSPGSPSPVVQKLGHKHSYSHSMIPRSHPFYAPQSSYASQSVSFTSFASTGTVAASPSTATFSMTEAPGSPHSLQLRPEHELHLGDMTSLSLYAMSDGEGDDKDEEEV</sequence>
<feature type="compositionally biased region" description="Low complexity" evidence="2">
    <location>
        <begin position="581"/>
        <end position="604"/>
    </location>
</feature>
<dbReference type="EMBL" id="JABBWD010000083">
    <property type="protein sequence ID" value="KAG1767841.1"/>
    <property type="molecule type" value="Genomic_DNA"/>
</dbReference>
<protein>
    <submittedName>
        <fullName evidence="3">Uncharacterized protein</fullName>
    </submittedName>
</protein>
<feature type="region of interest" description="Disordered" evidence="2">
    <location>
        <begin position="344"/>
        <end position="434"/>
    </location>
</feature>
<dbReference type="PANTHER" id="PTHR24216">
    <property type="entry name" value="PAXILLIN-RELATED"/>
    <property type="match status" value="1"/>
</dbReference>
<evidence type="ECO:0000256" key="1">
    <source>
        <dbReference type="SAM" id="Coils"/>
    </source>
</evidence>
<feature type="compositionally biased region" description="Polar residues" evidence="2">
    <location>
        <begin position="214"/>
        <end position="231"/>
    </location>
</feature>
<evidence type="ECO:0000313" key="3">
    <source>
        <dbReference type="EMBL" id="KAG1767841.1"/>
    </source>
</evidence>
<feature type="region of interest" description="Disordered" evidence="2">
    <location>
        <begin position="1094"/>
        <end position="1113"/>
    </location>
</feature>
<comment type="caution">
    <text evidence="3">The sequence shown here is derived from an EMBL/GenBank/DDBJ whole genome shotgun (WGS) entry which is preliminary data.</text>
</comment>
<proteinExistence type="predicted"/>
<feature type="compositionally biased region" description="Low complexity" evidence="2">
    <location>
        <begin position="1035"/>
        <end position="1048"/>
    </location>
</feature>
<feature type="region of interest" description="Disordered" evidence="2">
    <location>
        <begin position="509"/>
        <end position="552"/>
    </location>
</feature>